<dbReference type="STRING" id="1093900.A0A507ANA7"/>
<dbReference type="Pfam" id="PF13489">
    <property type="entry name" value="Methyltransf_23"/>
    <property type="match status" value="1"/>
</dbReference>
<evidence type="ECO:0000313" key="2">
    <source>
        <dbReference type="Proteomes" id="UP000319257"/>
    </source>
</evidence>
<evidence type="ECO:0008006" key="3">
    <source>
        <dbReference type="Google" id="ProtNLM"/>
    </source>
</evidence>
<evidence type="ECO:0000313" key="1">
    <source>
        <dbReference type="EMBL" id="TPX08116.1"/>
    </source>
</evidence>
<dbReference type="Proteomes" id="UP000319257">
    <property type="component" value="Unassembled WGS sequence"/>
</dbReference>
<name>A0A507ANA7_9PEZI</name>
<comment type="caution">
    <text evidence="1">The sequence shown here is derived from an EMBL/GenBank/DDBJ whole genome shotgun (WGS) entry which is preliminary data.</text>
</comment>
<dbReference type="InterPro" id="IPR029063">
    <property type="entry name" value="SAM-dependent_MTases_sf"/>
</dbReference>
<dbReference type="GeneID" id="41977630"/>
<proteinExistence type="predicted"/>
<reference evidence="1 2" key="1">
    <citation type="submission" date="2019-06" db="EMBL/GenBank/DDBJ databases">
        <title>Draft genome sequence of the filamentous fungus Phialemoniopsis curvata isolated from diesel fuel.</title>
        <authorList>
            <person name="Varaljay V.A."/>
            <person name="Lyon W.J."/>
            <person name="Crouch A.L."/>
            <person name="Drake C.E."/>
            <person name="Hollomon J.M."/>
            <person name="Nadeau L.J."/>
            <person name="Nunn H.S."/>
            <person name="Stevenson B.S."/>
            <person name="Bojanowski C.L."/>
            <person name="Crookes-Goodson W.J."/>
        </authorList>
    </citation>
    <scope>NUCLEOTIDE SEQUENCE [LARGE SCALE GENOMIC DNA]</scope>
    <source>
        <strain evidence="1 2">D216</strain>
    </source>
</reference>
<accession>A0A507ANA7</accession>
<dbReference type="AlphaFoldDB" id="A0A507ANA7"/>
<protein>
    <recommendedName>
        <fullName evidence="3">Methyltransferase</fullName>
    </recommendedName>
</protein>
<sequence>MLTCLAVQHPNTYVLGIDLEPLRRRPSTAPPNWEFRIMDANDEWDFEDKFDFIHIRMFGDVPVKERLVQKVWDNLHPGGWVEFTEWIVDIQSPNGSLDGTAFQKWSIHLREGLQRLGSSVFFPLQYKPVLEQAGFVQIEERKHASPNNACYPGKRLQRIGTLMAKMWLDVLEPISVPVFGALGWTPSQLSALLKEVYKEVGDTKYHSYMTLRMQGPAYDQAAANERSGEGAAGP</sequence>
<dbReference type="RefSeq" id="XP_030989827.1">
    <property type="nucleotide sequence ID" value="XM_031132773.1"/>
</dbReference>
<dbReference type="Gene3D" id="3.40.50.150">
    <property type="entry name" value="Vaccinia Virus protein VP39"/>
    <property type="match status" value="1"/>
</dbReference>
<keyword evidence="2" id="KW-1185">Reference proteome</keyword>
<organism evidence="1 2">
    <name type="scientific">Thyridium curvatum</name>
    <dbReference type="NCBI Taxonomy" id="1093900"/>
    <lineage>
        <taxon>Eukaryota</taxon>
        <taxon>Fungi</taxon>
        <taxon>Dikarya</taxon>
        <taxon>Ascomycota</taxon>
        <taxon>Pezizomycotina</taxon>
        <taxon>Sordariomycetes</taxon>
        <taxon>Sordariomycetidae</taxon>
        <taxon>Thyridiales</taxon>
        <taxon>Thyridiaceae</taxon>
        <taxon>Thyridium</taxon>
    </lineage>
</organism>
<dbReference type="OrthoDB" id="2013972at2759"/>
<dbReference type="SUPFAM" id="SSF53335">
    <property type="entry name" value="S-adenosyl-L-methionine-dependent methyltransferases"/>
    <property type="match status" value="1"/>
</dbReference>
<dbReference type="CDD" id="cd02440">
    <property type="entry name" value="AdoMet_MTases"/>
    <property type="match status" value="1"/>
</dbReference>
<gene>
    <name evidence="1" type="ORF">E0L32_010183</name>
</gene>
<dbReference type="EMBL" id="SKBQ01000080">
    <property type="protein sequence ID" value="TPX08116.1"/>
    <property type="molecule type" value="Genomic_DNA"/>
</dbReference>
<dbReference type="InParanoid" id="A0A507ANA7"/>